<keyword evidence="1" id="KW-0678">Repressor</keyword>
<dbReference type="InterPro" id="IPR000843">
    <property type="entry name" value="HTH_LacI"/>
</dbReference>
<evidence type="ECO:0000313" key="9">
    <source>
        <dbReference type="Proteomes" id="UP000509782"/>
    </source>
</evidence>
<dbReference type="EMBL" id="CP154792">
    <property type="protein sequence ID" value="XAN17587.1"/>
    <property type="molecule type" value="Genomic_DNA"/>
</dbReference>
<evidence type="ECO:0000256" key="3">
    <source>
        <dbReference type="ARBA" id="ARBA00023125"/>
    </source>
</evidence>
<keyword evidence="10" id="KW-1185">Reference proteome</keyword>
<evidence type="ECO:0000259" key="5">
    <source>
        <dbReference type="PROSITE" id="PS50932"/>
    </source>
</evidence>
<evidence type="ECO:0000256" key="1">
    <source>
        <dbReference type="ARBA" id="ARBA00022491"/>
    </source>
</evidence>
<dbReference type="Pfam" id="PF00356">
    <property type="entry name" value="LacI"/>
    <property type="match status" value="1"/>
</dbReference>
<evidence type="ECO:0000313" key="10">
    <source>
        <dbReference type="Proteomes" id="UP001446337"/>
    </source>
</evidence>
<evidence type="ECO:0000313" key="7">
    <source>
        <dbReference type="EMBL" id="QKQ48085.1"/>
    </source>
</evidence>
<evidence type="ECO:0000259" key="6">
    <source>
        <dbReference type="PROSITE" id="PS50943"/>
    </source>
</evidence>
<gene>
    <name evidence="8" type="ORF">AAIK43_06030</name>
    <name evidence="7" type="ORF">FOC81_15850</name>
</gene>
<dbReference type="PANTHER" id="PTHR30146:SF95">
    <property type="entry name" value="RIBOSE OPERON REPRESSOR"/>
    <property type="match status" value="1"/>
</dbReference>
<dbReference type="InterPro" id="IPR028082">
    <property type="entry name" value="Peripla_BP_I"/>
</dbReference>
<accession>A0A6N0JLS3</accession>
<dbReference type="InterPro" id="IPR046335">
    <property type="entry name" value="LacI/GalR-like_sensor"/>
</dbReference>
<dbReference type="SUPFAM" id="SSF53822">
    <property type="entry name" value="Periplasmic binding protein-like I"/>
    <property type="match status" value="1"/>
</dbReference>
<feature type="domain" description="HTH cro/C1-type" evidence="6">
    <location>
        <begin position="7"/>
        <end position="50"/>
    </location>
</feature>
<dbReference type="PROSITE" id="PS50943">
    <property type="entry name" value="HTH_CROC1"/>
    <property type="match status" value="1"/>
</dbReference>
<dbReference type="AlphaFoldDB" id="A0A6N0JLS3"/>
<dbReference type="GO" id="GO:0003700">
    <property type="term" value="F:DNA-binding transcription factor activity"/>
    <property type="evidence" value="ECO:0007669"/>
    <property type="project" value="TreeGrafter"/>
</dbReference>
<dbReference type="SUPFAM" id="SSF47413">
    <property type="entry name" value="lambda repressor-like DNA-binding domains"/>
    <property type="match status" value="1"/>
</dbReference>
<dbReference type="OrthoDB" id="269117at2"/>
<dbReference type="InterPro" id="IPR001387">
    <property type="entry name" value="Cro/C1-type_HTH"/>
</dbReference>
<dbReference type="Pfam" id="PF13377">
    <property type="entry name" value="Peripla_BP_3"/>
    <property type="match status" value="1"/>
</dbReference>
<dbReference type="GO" id="GO:0000976">
    <property type="term" value="F:transcription cis-regulatory region binding"/>
    <property type="evidence" value="ECO:0007669"/>
    <property type="project" value="TreeGrafter"/>
</dbReference>
<proteinExistence type="predicted"/>
<dbReference type="CDD" id="cd06278">
    <property type="entry name" value="PBP1_LacI-like"/>
    <property type="match status" value="1"/>
</dbReference>
<evidence type="ECO:0000256" key="2">
    <source>
        <dbReference type="ARBA" id="ARBA00023015"/>
    </source>
</evidence>
<dbReference type="Proteomes" id="UP000509782">
    <property type="component" value="Chromosome"/>
</dbReference>
<keyword evidence="3 7" id="KW-0238">DNA-binding</keyword>
<dbReference type="EMBL" id="CP054569">
    <property type="protein sequence ID" value="QKQ48085.1"/>
    <property type="molecule type" value="Genomic_DNA"/>
</dbReference>
<dbReference type="SMART" id="SM00354">
    <property type="entry name" value="HTH_LACI"/>
    <property type="match status" value="1"/>
</dbReference>
<dbReference type="PROSITE" id="PS50932">
    <property type="entry name" value="HTH_LACI_2"/>
    <property type="match status" value="1"/>
</dbReference>
<sequence>MKKKAPTQKDVAKFAGVSQAAVSRFISGKGAISQEVREKILKVVDLVDYQPNPLARGLSSGKFNIIAIVMANITNPWYPVVLELITRELHRRGLQTLLFNATPPQTVDDLMPLVLQYRVRGVIITTASLTTLGADLCVKQGVPVVMFNRYAQTGNGHSVSTDNIGGGRLAADVLLESGSKVLGYLGGMPSVSTNRDRRTGFLERLAELGMTSVPVLEKEFTYSWGYEATQMLLARHPDIDALFCADDEIASGAIDALRFALGKRVPEDVRVFGFDDHPVASNAAYQMTTIRQPVEDMITAAIDLLLQDSGKNERRLLPGQLIYRNSTPEKR</sequence>
<feature type="domain" description="HTH lacI-type" evidence="5">
    <location>
        <begin position="6"/>
        <end position="60"/>
    </location>
</feature>
<dbReference type="PANTHER" id="PTHR30146">
    <property type="entry name" value="LACI-RELATED TRANSCRIPTIONAL REPRESSOR"/>
    <property type="match status" value="1"/>
</dbReference>
<dbReference type="Proteomes" id="UP001446337">
    <property type="component" value="Chromosome"/>
</dbReference>
<name>A0A6N0JLS3_ACHDE</name>
<evidence type="ECO:0000256" key="4">
    <source>
        <dbReference type="ARBA" id="ARBA00023163"/>
    </source>
</evidence>
<keyword evidence="2" id="KW-0805">Transcription regulation</keyword>
<dbReference type="InterPro" id="IPR010982">
    <property type="entry name" value="Lambda_DNA-bd_dom_sf"/>
</dbReference>
<keyword evidence="4" id="KW-0804">Transcription</keyword>
<organism evidence="7 9">
    <name type="scientific">Achromobacter denitrificans</name>
    <name type="common">Alcaligenes denitrificans</name>
    <dbReference type="NCBI Taxonomy" id="32002"/>
    <lineage>
        <taxon>Bacteria</taxon>
        <taxon>Pseudomonadati</taxon>
        <taxon>Pseudomonadota</taxon>
        <taxon>Betaproteobacteria</taxon>
        <taxon>Burkholderiales</taxon>
        <taxon>Alcaligenaceae</taxon>
        <taxon>Achromobacter</taxon>
    </lineage>
</organism>
<dbReference type="CDD" id="cd01392">
    <property type="entry name" value="HTH_LacI"/>
    <property type="match status" value="1"/>
</dbReference>
<reference evidence="7 9" key="1">
    <citation type="submission" date="2020-05" db="EMBL/GenBank/DDBJ databases">
        <title>FDA dAtabase for Regulatory Grade micrObial Sequences (FDA-ARGOS): Supporting development and validation of Infectious Disease Dx tests.</title>
        <authorList>
            <person name="Sproer C."/>
            <person name="Gronow S."/>
            <person name="Severitt S."/>
            <person name="Schroder I."/>
            <person name="Tallon L."/>
            <person name="Sadzewicz L."/>
            <person name="Zhao X."/>
            <person name="Vavikolanu K."/>
            <person name="Mehta A."/>
            <person name="Aluvathingal J."/>
            <person name="Nadendla S."/>
            <person name="Myers T."/>
            <person name="Yan Y."/>
            <person name="Sichtig H."/>
        </authorList>
    </citation>
    <scope>NUCLEOTIDE SEQUENCE [LARGE SCALE GENOMIC DNA]</scope>
    <source>
        <strain evidence="7 9">FDAARGOS_787</strain>
    </source>
</reference>
<evidence type="ECO:0000313" key="8">
    <source>
        <dbReference type="EMBL" id="XAN17587.1"/>
    </source>
</evidence>
<protein>
    <submittedName>
        <fullName evidence="7">LacI family DNA-binding transcriptional regulator</fullName>
    </submittedName>
</protein>
<dbReference type="GeneID" id="92847072"/>
<dbReference type="Gene3D" id="1.10.260.40">
    <property type="entry name" value="lambda repressor-like DNA-binding domains"/>
    <property type="match status" value="1"/>
</dbReference>
<dbReference type="RefSeq" id="WP_075873279.1">
    <property type="nucleotide sequence ID" value="NZ_BLWG01000209.1"/>
</dbReference>
<dbReference type="Gene3D" id="3.40.50.2300">
    <property type="match status" value="2"/>
</dbReference>
<reference evidence="8 10" key="2">
    <citation type="submission" date="2024-05" db="EMBL/GenBank/DDBJ databases">
        <title>Achromobacter denitrificans. BP1, complete genome.</title>
        <authorList>
            <person name="Zhang B."/>
        </authorList>
    </citation>
    <scope>NUCLEOTIDE SEQUENCE [LARGE SCALE GENOMIC DNA]</scope>
    <source>
        <strain evidence="8 10">BP1</strain>
    </source>
</reference>